<dbReference type="PROSITE" id="PS50850">
    <property type="entry name" value="MFS"/>
    <property type="match status" value="1"/>
</dbReference>
<organism evidence="10 11">
    <name type="scientific">Hominibacterium faecale</name>
    <dbReference type="NCBI Taxonomy" id="2839743"/>
    <lineage>
        <taxon>Bacteria</taxon>
        <taxon>Bacillati</taxon>
        <taxon>Bacillota</taxon>
        <taxon>Clostridia</taxon>
        <taxon>Peptostreptococcales</taxon>
        <taxon>Anaerovoracaceae</taxon>
        <taxon>Hominibacterium</taxon>
    </lineage>
</organism>
<sequence>MKDKSQSMAGHSAVTRRDILVIGIVVAGAFIAILNQTVLSPALPKLMEDFQITAGTAQWVTTIYMLVNGIMVPVTGFLIDRFSTRKLFIGSMCIFMVGTLVCAAAPSFAVLTAARVLQAMGAGIQLPLVAYVPMLVFPREKRGTAMGMAGIVMSCAPAIGPVAAGWVIDSFGWRMMFAAILPLSVLVTILSGVFLRNVGELKKPHLDLLSVLLSTLAFGGLLYGFSNASNLGWANLLVIVPAVVGALALIWFIRRQFYLHEPLLQLDVLKTPVFACSAFIVTVINSALAVGSIILPIYLQNVLGCSALVTGILMTPGAVVSIFMSPISGLLFDRFGPRTISIIGLTALTGALAALTLIGPDTSKLYLICIYMIQSFGLTLANMPINTWGINSLQNQFIAHGNAISNTGRQVGGSISTALIVTIMTMVAGASHSGSALMDTSNGIRVAYGVCACVAAVALAAAILKVKNAPVKAEA</sequence>
<dbReference type="GO" id="GO:0005886">
    <property type="term" value="C:plasma membrane"/>
    <property type="evidence" value="ECO:0007669"/>
    <property type="project" value="UniProtKB-SubCell"/>
</dbReference>
<dbReference type="CDD" id="cd17503">
    <property type="entry name" value="MFS_LmrB_MDR_like"/>
    <property type="match status" value="1"/>
</dbReference>
<dbReference type="PANTHER" id="PTHR42718">
    <property type="entry name" value="MAJOR FACILITATOR SUPERFAMILY MULTIDRUG TRANSPORTER MFSC"/>
    <property type="match status" value="1"/>
</dbReference>
<dbReference type="GO" id="GO:0022857">
    <property type="term" value="F:transmembrane transporter activity"/>
    <property type="evidence" value="ECO:0007669"/>
    <property type="project" value="InterPro"/>
</dbReference>
<gene>
    <name evidence="10" type="ORF">OBO34_19970</name>
</gene>
<dbReference type="EMBL" id="JAOSHN010000011">
    <property type="protein sequence ID" value="MCU7380593.1"/>
    <property type="molecule type" value="Genomic_DNA"/>
</dbReference>
<evidence type="ECO:0000313" key="11">
    <source>
        <dbReference type="Proteomes" id="UP001065549"/>
    </source>
</evidence>
<feature type="transmembrane region" description="Helical" evidence="8">
    <location>
        <begin position="339"/>
        <end position="359"/>
    </location>
</feature>
<evidence type="ECO:0000313" key="10">
    <source>
        <dbReference type="EMBL" id="MCU7380593.1"/>
    </source>
</evidence>
<evidence type="ECO:0000256" key="6">
    <source>
        <dbReference type="ARBA" id="ARBA00022989"/>
    </source>
</evidence>
<dbReference type="PANTHER" id="PTHR42718:SF9">
    <property type="entry name" value="MAJOR FACILITATOR SUPERFAMILY MULTIDRUG TRANSPORTER MFSC"/>
    <property type="match status" value="1"/>
</dbReference>
<feature type="domain" description="Major facilitator superfamily (MFS) profile" evidence="9">
    <location>
        <begin position="21"/>
        <end position="470"/>
    </location>
</feature>
<dbReference type="AlphaFoldDB" id="A0A9J6QYM0"/>
<keyword evidence="11" id="KW-1185">Reference proteome</keyword>
<keyword evidence="4" id="KW-1003">Cell membrane</keyword>
<evidence type="ECO:0000259" key="9">
    <source>
        <dbReference type="PROSITE" id="PS50850"/>
    </source>
</evidence>
<feature type="transmembrane region" description="Helical" evidence="8">
    <location>
        <begin position="116"/>
        <end position="137"/>
    </location>
</feature>
<dbReference type="InterPro" id="IPR036259">
    <property type="entry name" value="MFS_trans_sf"/>
</dbReference>
<dbReference type="InterPro" id="IPR020846">
    <property type="entry name" value="MFS_dom"/>
</dbReference>
<feature type="transmembrane region" description="Helical" evidence="8">
    <location>
        <begin position="149"/>
        <end position="168"/>
    </location>
</feature>
<comment type="subcellular location">
    <subcellularLocation>
        <location evidence="1">Cell membrane</location>
        <topology evidence="1">Multi-pass membrane protein</topology>
    </subcellularLocation>
</comment>
<name>A0A9J6QYM0_9FIRM</name>
<reference evidence="10" key="1">
    <citation type="submission" date="2022-09" db="EMBL/GenBank/DDBJ databases">
        <title>Culturomic study of gut microbiota in children with autism spectrum disorder.</title>
        <authorList>
            <person name="Efimov B.A."/>
            <person name="Chaplin A.V."/>
            <person name="Sokolova S.R."/>
            <person name="Pikina A.P."/>
            <person name="Korzhanova M."/>
            <person name="Belova V."/>
            <person name="Korostin D."/>
        </authorList>
    </citation>
    <scope>NUCLEOTIDE SEQUENCE</scope>
    <source>
        <strain evidence="10">ASD5510</strain>
    </source>
</reference>
<feature type="transmembrane region" description="Helical" evidence="8">
    <location>
        <begin position="311"/>
        <end position="332"/>
    </location>
</feature>
<evidence type="ECO:0000256" key="8">
    <source>
        <dbReference type="SAM" id="Phobius"/>
    </source>
</evidence>
<proteinExistence type="inferred from homology"/>
<evidence type="ECO:0000256" key="2">
    <source>
        <dbReference type="ARBA" id="ARBA00008537"/>
    </source>
</evidence>
<feature type="transmembrane region" description="Helical" evidence="8">
    <location>
        <begin position="20"/>
        <end position="39"/>
    </location>
</feature>
<dbReference type="PRINTS" id="PR01036">
    <property type="entry name" value="TCRTETB"/>
</dbReference>
<keyword evidence="3" id="KW-0813">Transport</keyword>
<dbReference type="Proteomes" id="UP001065549">
    <property type="component" value="Unassembled WGS sequence"/>
</dbReference>
<dbReference type="Gene3D" id="1.20.1250.20">
    <property type="entry name" value="MFS general substrate transporter like domains"/>
    <property type="match status" value="1"/>
</dbReference>
<feature type="transmembrane region" description="Helical" evidence="8">
    <location>
        <begin position="87"/>
        <end position="110"/>
    </location>
</feature>
<evidence type="ECO:0000256" key="5">
    <source>
        <dbReference type="ARBA" id="ARBA00022692"/>
    </source>
</evidence>
<dbReference type="Pfam" id="PF07690">
    <property type="entry name" value="MFS_1"/>
    <property type="match status" value="1"/>
</dbReference>
<feature type="transmembrane region" description="Helical" evidence="8">
    <location>
        <begin position="174"/>
        <end position="194"/>
    </location>
</feature>
<evidence type="ECO:0000256" key="1">
    <source>
        <dbReference type="ARBA" id="ARBA00004651"/>
    </source>
</evidence>
<feature type="transmembrane region" description="Helical" evidence="8">
    <location>
        <begin position="231"/>
        <end position="253"/>
    </location>
</feature>
<evidence type="ECO:0000256" key="4">
    <source>
        <dbReference type="ARBA" id="ARBA00022475"/>
    </source>
</evidence>
<keyword evidence="5 8" id="KW-0812">Transmembrane</keyword>
<feature type="transmembrane region" description="Helical" evidence="8">
    <location>
        <begin position="411"/>
        <end position="431"/>
    </location>
</feature>
<accession>A0A9J6QYM0</accession>
<dbReference type="SUPFAM" id="SSF103473">
    <property type="entry name" value="MFS general substrate transporter"/>
    <property type="match status" value="2"/>
</dbReference>
<comment type="similarity">
    <text evidence="2">Belongs to the major facilitator superfamily. EmrB family.</text>
</comment>
<keyword evidence="6 8" id="KW-1133">Transmembrane helix</keyword>
<feature type="transmembrane region" description="Helical" evidence="8">
    <location>
        <begin position="273"/>
        <end position="299"/>
    </location>
</feature>
<feature type="transmembrane region" description="Helical" evidence="8">
    <location>
        <begin position="59"/>
        <end position="80"/>
    </location>
</feature>
<evidence type="ECO:0000256" key="7">
    <source>
        <dbReference type="ARBA" id="ARBA00023136"/>
    </source>
</evidence>
<dbReference type="InterPro" id="IPR011701">
    <property type="entry name" value="MFS"/>
</dbReference>
<feature type="transmembrane region" description="Helical" evidence="8">
    <location>
        <begin position="443"/>
        <end position="464"/>
    </location>
</feature>
<feature type="transmembrane region" description="Helical" evidence="8">
    <location>
        <begin position="365"/>
        <end position="390"/>
    </location>
</feature>
<dbReference type="RefSeq" id="WP_227754873.1">
    <property type="nucleotide sequence ID" value="NZ_JAJAGH010000003.1"/>
</dbReference>
<comment type="caution">
    <text evidence="10">The sequence shown here is derived from an EMBL/GenBank/DDBJ whole genome shotgun (WGS) entry which is preliminary data.</text>
</comment>
<dbReference type="Gene3D" id="1.20.1720.10">
    <property type="entry name" value="Multidrug resistance protein D"/>
    <property type="match status" value="1"/>
</dbReference>
<feature type="transmembrane region" description="Helical" evidence="8">
    <location>
        <begin position="206"/>
        <end position="225"/>
    </location>
</feature>
<dbReference type="InterPro" id="IPR004638">
    <property type="entry name" value="EmrB-like"/>
</dbReference>
<evidence type="ECO:0000256" key="3">
    <source>
        <dbReference type="ARBA" id="ARBA00022448"/>
    </source>
</evidence>
<dbReference type="NCBIfam" id="TIGR00711">
    <property type="entry name" value="efflux_EmrB"/>
    <property type="match status" value="1"/>
</dbReference>
<protein>
    <submittedName>
        <fullName evidence="10">Multidrug efflux MFS transporter</fullName>
    </submittedName>
</protein>
<keyword evidence="7 8" id="KW-0472">Membrane</keyword>